<dbReference type="PANTHER" id="PTHR44675">
    <property type="entry name" value="PAK1 INTERACTING PROTEIN 1"/>
    <property type="match status" value="1"/>
</dbReference>
<feature type="compositionally biased region" description="Basic and acidic residues" evidence="2">
    <location>
        <begin position="84"/>
        <end position="97"/>
    </location>
</feature>
<feature type="compositionally biased region" description="Gly residues" evidence="2">
    <location>
        <begin position="640"/>
        <end position="704"/>
    </location>
</feature>
<protein>
    <submittedName>
        <fullName evidence="3">WD40 repeat-like protein</fullName>
    </submittedName>
</protein>
<feature type="compositionally biased region" description="Basic and acidic residues" evidence="2">
    <location>
        <begin position="445"/>
        <end position="482"/>
    </location>
</feature>
<dbReference type="Pfam" id="PF00400">
    <property type="entry name" value="WD40"/>
    <property type="match status" value="3"/>
</dbReference>
<dbReference type="EMBL" id="KQ965737">
    <property type="protein sequence ID" value="KXS19819.1"/>
    <property type="molecule type" value="Genomic_DNA"/>
</dbReference>
<dbReference type="STRING" id="1344416.A0A139ASX5"/>
<dbReference type="InterPro" id="IPR015943">
    <property type="entry name" value="WD40/YVTN_repeat-like_dom_sf"/>
</dbReference>
<sequence length="704" mass="73659">MAKRKPDTDDKKEDAKAAHTPSDTDDVDSGDGSDVEDGSDVDVKEEDGDDAESPDEDTRTPLFRVVVGSYERFVYGINVYGAHEGGDGDVKEEKTDTDADADADGEPHKDATTPPELPLTLSALFVHPSHVSSIKCLASTSTSHLLASGSVDESIRLYNLRTLRELGSLFHHQGTVSRLAFVGTRYMVSAGEDGKVCVWRSKDWELVKELKGHKGKVLDMAVHPSGRVALTVGEDKTLRCWNLTNASLALTAKLQRPPSPPTTGGGYVPPQQPLPDRILFTPDGDHYMLLWPTCILVCKTTAAGGADGGDKDVVIHPPKLGKFLSVCAFPVSGKGGTGTETVLAVGCEDASVALYSLDGTPLHADRWGLTAAACTARVKCVAARGAYLVAATSKGTVVVWDAKEAVKAVRDGRARDVKPLGVFEAACRVTCLEVVGVPGVKEVGREESRVKEEGKEGKAKAEVKKEARERKTKENERGEKVKAGVKRKAGEEEDEEEDGGMDDVDDVDTGSEEDGEDGENEEDGEDGENGEEDSEDETEEDSDDNERPRGKRDARGRGRGRGGRGRGGPGGGEGGGRGVSRGRGRADSGSFKRKAERDDGRGPGAHKRAKLSHDGERGRGRGGRGGGSGGDGGDRRGRRGGGGGFGRGRGGRDNGGQGGRGGGKFGGRGGGSRGGFGGGGRGGQRGRGGGGARGGGGGRGRGRR</sequence>
<feature type="compositionally biased region" description="Acidic residues" evidence="2">
    <location>
        <begin position="491"/>
        <end position="544"/>
    </location>
</feature>
<dbReference type="PANTHER" id="PTHR44675:SF1">
    <property type="entry name" value="P21-ACTIVATED PROTEIN KINASE-INTERACTING PROTEIN 1"/>
    <property type="match status" value="1"/>
</dbReference>
<dbReference type="InterPro" id="IPR001680">
    <property type="entry name" value="WD40_rpt"/>
</dbReference>
<dbReference type="Gene3D" id="2.130.10.10">
    <property type="entry name" value="YVTN repeat-like/Quinoprotein amine dehydrogenase"/>
    <property type="match status" value="2"/>
</dbReference>
<dbReference type="OrthoDB" id="308449at2759"/>
<evidence type="ECO:0000256" key="2">
    <source>
        <dbReference type="SAM" id="MobiDB-lite"/>
    </source>
</evidence>
<dbReference type="SMART" id="SM00320">
    <property type="entry name" value="WD40"/>
    <property type="match status" value="5"/>
</dbReference>
<feature type="repeat" description="WD" evidence="1">
    <location>
        <begin position="210"/>
        <end position="251"/>
    </location>
</feature>
<feature type="region of interest" description="Disordered" evidence="2">
    <location>
        <begin position="84"/>
        <end position="114"/>
    </location>
</feature>
<keyword evidence="4" id="KW-1185">Reference proteome</keyword>
<dbReference type="Proteomes" id="UP000070544">
    <property type="component" value="Unassembled WGS sequence"/>
</dbReference>
<feature type="compositionally biased region" description="Basic and acidic residues" evidence="2">
    <location>
        <begin position="545"/>
        <end position="556"/>
    </location>
</feature>
<accession>A0A139ASX5</accession>
<feature type="repeat" description="WD" evidence="1">
    <location>
        <begin position="169"/>
        <end position="209"/>
    </location>
</feature>
<feature type="compositionally biased region" description="Gly residues" evidence="2">
    <location>
        <begin position="565"/>
        <end position="581"/>
    </location>
</feature>
<dbReference type="PROSITE" id="PS50082">
    <property type="entry name" value="WD_REPEATS_2"/>
    <property type="match status" value="3"/>
</dbReference>
<evidence type="ECO:0000313" key="3">
    <source>
        <dbReference type="EMBL" id="KXS19819.1"/>
    </source>
</evidence>
<gene>
    <name evidence="3" type="ORF">M427DRAFT_430617</name>
</gene>
<evidence type="ECO:0000256" key="1">
    <source>
        <dbReference type="PROSITE-ProRule" id="PRU00221"/>
    </source>
</evidence>
<dbReference type="InterPro" id="IPR036322">
    <property type="entry name" value="WD40_repeat_dom_sf"/>
</dbReference>
<keyword evidence="1" id="KW-0853">WD repeat</keyword>
<feature type="region of interest" description="Disordered" evidence="2">
    <location>
        <begin position="445"/>
        <end position="704"/>
    </location>
</feature>
<name>A0A139ASX5_GONPJ</name>
<proteinExistence type="predicted"/>
<dbReference type="PROSITE" id="PS50294">
    <property type="entry name" value="WD_REPEATS_REGION"/>
    <property type="match status" value="1"/>
</dbReference>
<dbReference type="SUPFAM" id="SSF50978">
    <property type="entry name" value="WD40 repeat-like"/>
    <property type="match status" value="1"/>
</dbReference>
<evidence type="ECO:0000313" key="4">
    <source>
        <dbReference type="Proteomes" id="UP000070544"/>
    </source>
</evidence>
<dbReference type="InterPro" id="IPR051959">
    <property type="entry name" value="PAK1-Kinase_Regulator"/>
</dbReference>
<feature type="compositionally biased region" description="Acidic residues" evidence="2">
    <location>
        <begin position="23"/>
        <end position="55"/>
    </location>
</feature>
<feature type="region of interest" description="Disordered" evidence="2">
    <location>
        <begin position="1"/>
        <end position="62"/>
    </location>
</feature>
<feature type="repeat" description="WD" evidence="1">
    <location>
        <begin position="127"/>
        <end position="168"/>
    </location>
</feature>
<feature type="compositionally biased region" description="Basic and acidic residues" evidence="2">
    <location>
        <begin position="1"/>
        <end position="17"/>
    </location>
</feature>
<reference evidence="3 4" key="1">
    <citation type="journal article" date="2015" name="Genome Biol. Evol.">
        <title>Phylogenomic analyses indicate that early fungi evolved digesting cell walls of algal ancestors of land plants.</title>
        <authorList>
            <person name="Chang Y."/>
            <person name="Wang S."/>
            <person name="Sekimoto S."/>
            <person name="Aerts A.L."/>
            <person name="Choi C."/>
            <person name="Clum A."/>
            <person name="LaButti K.M."/>
            <person name="Lindquist E.A."/>
            <person name="Yee Ngan C."/>
            <person name="Ohm R.A."/>
            <person name="Salamov A.A."/>
            <person name="Grigoriev I.V."/>
            <person name="Spatafora J.W."/>
            <person name="Berbee M.L."/>
        </authorList>
    </citation>
    <scope>NUCLEOTIDE SEQUENCE [LARGE SCALE GENOMIC DNA]</scope>
    <source>
        <strain evidence="3 4">JEL478</strain>
    </source>
</reference>
<dbReference type="AlphaFoldDB" id="A0A139ASX5"/>
<organism evidence="3 4">
    <name type="scientific">Gonapodya prolifera (strain JEL478)</name>
    <name type="common">Monoblepharis prolifera</name>
    <dbReference type="NCBI Taxonomy" id="1344416"/>
    <lineage>
        <taxon>Eukaryota</taxon>
        <taxon>Fungi</taxon>
        <taxon>Fungi incertae sedis</taxon>
        <taxon>Chytridiomycota</taxon>
        <taxon>Chytridiomycota incertae sedis</taxon>
        <taxon>Monoblepharidomycetes</taxon>
        <taxon>Monoblepharidales</taxon>
        <taxon>Gonapodyaceae</taxon>
        <taxon>Gonapodya</taxon>
    </lineage>
</organism>